<keyword evidence="2" id="KW-1185">Reference proteome</keyword>
<evidence type="ECO:0000313" key="2">
    <source>
        <dbReference type="Proteomes" id="UP000371041"/>
    </source>
</evidence>
<dbReference type="AlphaFoldDB" id="A0A5Q3QJA7"/>
<dbReference type="Proteomes" id="UP000371041">
    <property type="component" value="Chromosome"/>
</dbReference>
<name>A0A5Q3QJA7_9PSEU</name>
<gene>
    <name evidence="1" type="ORF">GIY23_20695</name>
</gene>
<proteinExistence type="predicted"/>
<sequence length="252" mass="26820">MIGCSLVPLPPASTIPFTRVLPSGARLAGRARERPAPWSAEVLELEGHVEVGRLQQLDDGLQVVLLLARDPELVALDLRLHTLRPLVADLLGDLLGDVLGDALLDLAGDLVGLTRAGGLTDLERLHRQATLDHLLLEDLDGSLAAFLGLGFEGDGVLARPADLRVGAPEVEPVRQLLGGLVQRVVDFLAVSLAHHIERRVCHVLSSLLGRLPSAHATATAPDRFRWRRGCKLVTAGGQGLRSSQVARAAKGS</sequence>
<accession>A0A5Q3QJA7</accession>
<evidence type="ECO:0000313" key="1">
    <source>
        <dbReference type="EMBL" id="QGK71615.1"/>
    </source>
</evidence>
<reference evidence="2" key="1">
    <citation type="submission" date="2019-11" db="EMBL/GenBank/DDBJ databases">
        <title>The complete genome sequence of Saccharopolyspora sp. E2A.</title>
        <authorList>
            <person name="Zhang G."/>
        </authorList>
    </citation>
    <scope>NUCLEOTIDE SEQUENCE [LARGE SCALE GENOMIC DNA]</scope>
    <source>
        <strain evidence="2">E2A</strain>
    </source>
</reference>
<organism evidence="1 2">
    <name type="scientific">Allosaccharopolyspora coralli</name>
    <dbReference type="NCBI Taxonomy" id="2665642"/>
    <lineage>
        <taxon>Bacteria</taxon>
        <taxon>Bacillati</taxon>
        <taxon>Actinomycetota</taxon>
        <taxon>Actinomycetes</taxon>
        <taxon>Pseudonocardiales</taxon>
        <taxon>Pseudonocardiaceae</taxon>
        <taxon>Allosaccharopolyspora</taxon>
    </lineage>
</organism>
<dbReference type="EMBL" id="CP045929">
    <property type="protein sequence ID" value="QGK71615.1"/>
    <property type="molecule type" value="Genomic_DNA"/>
</dbReference>
<protein>
    <submittedName>
        <fullName evidence="1">Uncharacterized protein</fullName>
    </submittedName>
</protein>
<dbReference type="KEGG" id="sace:GIY23_20695"/>